<dbReference type="Gene3D" id="3.30.1330.60">
    <property type="entry name" value="OmpA-like domain"/>
    <property type="match status" value="1"/>
</dbReference>
<dbReference type="OrthoDB" id="559153at2"/>
<dbReference type="Proteomes" id="UP000239001">
    <property type="component" value="Unassembled WGS sequence"/>
</dbReference>
<comment type="caution">
    <text evidence="2">The sequence shown here is derived from an EMBL/GenBank/DDBJ whole genome shotgun (WGS) entry which is preliminary data.</text>
</comment>
<dbReference type="AlphaFoldDB" id="A0A2T1M3I7"/>
<accession>A0A2T1M3I7</accession>
<evidence type="ECO:0008006" key="4">
    <source>
        <dbReference type="Google" id="ProtNLM"/>
    </source>
</evidence>
<keyword evidence="1" id="KW-0472">Membrane</keyword>
<evidence type="ECO:0000256" key="1">
    <source>
        <dbReference type="SAM" id="Phobius"/>
    </source>
</evidence>
<dbReference type="InterPro" id="IPR036737">
    <property type="entry name" value="OmpA-like_sf"/>
</dbReference>
<evidence type="ECO:0000313" key="3">
    <source>
        <dbReference type="Proteomes" id="UP000239001"/>
    </source>
</evidence>
<dbReference type="SUPFAM" id="SSF103088">
    <property type="entry name" value="OmpA-like"/>
    <property type="match status" value="1"/>
</dbReference>
<reference evidence="2 3" key="1">
    <citation type="submission" date="2018-03" db="EMBL/GenBank/DDBJ databases">
        <title>The ancient ancestry and fast evolution of plastids.</title>
        <authorList>
            <person name="Moore K.R."/>
            <person name="Magnabosco C."/>
            <person name="Momper L."/>
            <person name="Gold D.A."/>
            <person name="Bosak T."/>
            <person name="Fournier G.P."/>
        </authorList>
    </citation>
    <scope>NUCLEOTIDE SEQUENCE [LARGE SCALE GENOMIC DNA]</scope>
    <source>
        <strain evidence="2 3">CCALA 016</strain>
    </source>
</reference>
<dbReference type="RefSeq" id="WP_106454998.1">
    <property type="nucleotide sequence ID" value="NZ_PXOH01000001.1"/>
</dbReference>
<proteinExistence type="predicted"/>
<keyword evidence="1" id="KW-0812">Transmembrane</keyword>
<sequence>MKRRTYSRNDSEDLNVFPAFTDLMTNAFMILSLFLLMALLQAQYLNRKLQAAAPIIIDEQSGNFKFKSGSAELNLDLKNYIFQDIIPSIQRITQSHDIEFIQVIGHTDGQEIGSVGNLDKMLEKVANREASVTQLKAGSNADLGLMRALAVIQEIQKVEELKNIEFRAYSAAQLYLPSGELASFDRENNEDRRRIEIRFIPPGKQQKY</sequence>
<keyword evidence="3" id="KW-1185">Reference proteome</keyword>
<feature type="transmembrane region" description="Helical" evidence="1">
    <location>
        <begin position="20"/>
        <end position="40"/>
    </location>
</feature>
<organism evidence="2 3">
    <name type="scientific">Aphanothece hegewaldii CCALA 016</name>
    <dbReference type="NCBI Taxonomy" id="2107694"/>
    <lineage>
        <taxon>Bacteria</taxon>
        <taxon>Bacillati</taxon>
        <taxon>Cyanobacteriota</taxon>
        <taxon>Cyanophyceae</taxon>
        <taxon>Oscillatoriophycideae</taxon>
        <taxon>Chroococcales</taxon>
        <taxon>Aphanothecaceae</taxon>
        <taxon>Aphanothece</taxon>
    </lineage>
</organism>
<reference evidence="2 3" key="2">
    <citation type="submission" date="2018-03" db="EMBL/GenBank/DDBJ databases">
        <authorList>
            <person name="Keele B.F."/>
        </authorList>
    </citation>
    <scope>NUCLEOTIDE SEQUENCE [LARGE SCALE GENOMIC DNA]</scope>
    <source>
        <strain evidence="2 3">CCALA 016</strain>
    </source>
</reference>
<name>A0A2T1M3I7_9CHRO</name>
<gene>
    <name evidence="2" type="ORF">C7H19_00900</name>
</gene>
<dbReference type="EMBL" id="PXOH01000001">
    <property type="protein sequence ID" value="PSF39376.1"/>
    <property type="molecule type" value="Genomic_DNA"/>
</dbReference>
<keyword evidence="1" id="KW-1133">Transmembrane helix</keyword>
<protein>
    <recommendedName>
        <fullName evidence="4">Flagellar motor protein</fullName>
    </recommendedName>
</protein>
<evidence type="ECO:0000313" key="2">
    <source>
        <dbReference type="EMBL" id="PSF39376.1"/>
    </source>
</evidence>